<reference evidence="3 4" key="1">
    <citation type="submission" date="2015-07" db="EMBL/GenBank/DDBJ databases">
        <title>Genome analysis of myxobacterium Chondromyces crocatus Cm c5 reveals a high potential for natural compound synthesis and the genetic basis for the loss of fruiting body formation.</title>
        <authorList>
            <person name="Zaburannyi N."/>
            <person name="Bunk B."/>
            <person name="Maier J."/>
            <person name="Overmann J."/>
            <person name="Mueller R."/>
        </authorList>
    </citation>
    <scope>NUCLEOTIDE SEQUENCE [LARGE SCALE GENOMIC DNA]</scope>
    <source>
        <strain evidence="3 4">Cm c5</strain>
    </source>
</reference>
<dbReference type="InterPro" id="IPR000073">
    <property type="entry name" value="AB_hydrolase_1"/>
</dbReference>
<dbReference type="PATRIC" id="fig|52.7.peg.3467"/>
<dbReference type="PRINTS" id="PR00111">
    <property type="entry name" value="ABHYDROLASE"/>
</dbReference>
<protein>
    <submittedName>
        <fullName evidence="3">Alpha/beta hydrolase</fullName>
    </submittedName>
</protein>
<evidence type="ECO:0000256" key="1">
    <source>
        <dbReference type="ARBA" id="ARBA00022801"/>
    </source>
</evidence>
<dbReference type="InterPro" id="IPR050266">
    <property type="entry name" value="AB_hydrolase_sf"/>
</dbReference>
<dbReference type="PANTHER" id="PTHR43798">
    <property type="entry name" value="MONOACYLGLYCEROL LIPASE"/>
    <property type="match status" value="1"/>
</dbReference>
<dbReference type="Pfam" id="PF00561">
    <property type="entry name" value="Abhydrolase_1"/>
    <property type="match status" value="1"/>
</dbReference>
<dbReference type="STRING" id="52.CMC5_031570"/>
<keyword evidence="4" id="KW-1185">Reference proteome</keyword>
<sequence>MTLPPLHPGLTAKTHTTERLSTHVLANDREGVPVVFIHGNCSTGRFFEDVLVALPEGFRGIAPDLRGYGDSEARGVDATRGLRDYSEDLHALLHHPELGAKGAKVHLVGWSVGGGVVMQYAIDHPEEVASLTLIAPLSPYGFGGTKDTSGTPCFDDFAGSGGGTANPDFVKRLLAGDRSDEADTSPRKVMNQYYFKPPFRVSPEKEDLFVSEILKMKVGDGNYPGEPTESKNWPNVAPGQHGMNNAFAPKHYNASRFAEVNPQPPVLWIRGSEDQIVSDHSLFDLGFLGKLGAVPGWPGEEIVPPQPMVGQTRAVLDAYRARGGSAREEVLPGVGHSPHIEAPAAFLQIFTTFLKEVQ</sequence>
<gene>
    <name evidence="3" type="ORF">CMC5_031570</name>
</gene>
<evidence type="ECO:0000313" key="4">
    <source>
        <dbReference type="Proteomes" id="UP000067626"/>
    </source>
</evidence>
<dbReference type="Gene3D" id="3.40.50.1820">
    <property type="entry name" value="alpha/beta hydrolase"/>
    <property type="match status" value="1"/>
</dbReference>
<dbReference type="SUPFAM" id="SSF53474">
    <property type="entry name" value="alpha/beta-Hydrolases"/>
    <property type="match status" value="1"/>
</dbReference>
<name>A0A0K1EDR2_CHOCO</name>
<dbReference type="GO" id="GO:0016787">
    <property type="term" value="F:hydrolase activity"/>
    <property type="evidence" value="ECO:0007669"/>
    <property type="project" value="UniProtKB-KW"/>
</dbReference>
<evidence type="ECO:0000259" key="2">
    <source>
        <dbReference type="Pfam" id="PF00561"/>
    </source>
</evidence>
<keyword evidence="1 3" id="KW-0378">Hydrolase</keyword>
<dbReference type="KEGG" id="ccro:CMC5_031570"/>
<organism evidence="3 4">
    <name type="scientific">Chondromyces crocatus</name>
    <dbReference type="NCBI Taxonomy" id="52"/>
    <lineage>
        <taxon>Bacteria</taxon>
        <taxon>Pseudomonadati</taxon>
        <taxon>Myxococcota</taxon>
        <taxon>Polyangia</taxon>
        <taxon>Polyangiales</taxon>
        <taxon>Polyangiaceae</taxon>
        <taxon>Chondromyces</taxon>
    </lineage>
</organism>
<dbReference type="InterPro" id="IPR029058">
    <property type="entry name" value="AB_hydrolase_fold"/>
</dbReference>
<dbReference type="InterPro" id="IPR000639">
    <property type="entry name" value="Epox_hydrolase-like"/>
</dbReference>
<dbReference type="Proteomes" id="UP000067626">
    <property type="component" value="Chromosome"/>
</dbReference>
<dbReference type="PANTHER" id="PTHR43798:SF31">
    <property type="entry name" value="AB HYDROLASE SUPERFAMILY PROTEIN YCLE"/>
    <property type="match status" value="1"/>
</dbReference>
<dbReference type="GO" id="GO:0016020">
    <property type="term" value="C:membrane"/>
    <property type="evidence" value="ECO:0007669"/>
    <property type="project" value="TreeGrafter"/>
</dbReference>
<dbReference type="RefSeq" id="WP_050431166.1">
    <property type="nucleotide sequence ID" value="NZ_CP012159.1"/>
</dbReference>
<dbReference type="OrthoDB" id="9785847at2"/>
<accession>A0A0K1EDR2</accession>
<dbReference type="AlphaFoldDB" id="A0A0K1EDR2"/>
<feature type="domain" description="AB hydrolase-1" evidence="2">
    <location>
        <begin position="33"/>
        <end position="138"/>
    </location>
</feature>
<dbReference type="EMBL" id="CP012159">
    <property type="protein sequence ID" value="AKT39011.1"/>
    <property type="molecule type" value="Genomic_DNA"/>
</dbReference>
<evidence type="ECO:0000313" key="3">
    <source>
        <dbReference type="EMBL" id="AKT39011.1"/>
    </source>
</evidence>
<dbReference type="PRINTS" id="PR00412">
    <property type="entry name" value="EPOXHYDRLASE"/>
</dbReference>
<proteinExistence type="predicted"/>